<evidence type="ECO:0000256" key="1">
    <source>
        <dbReference type="ARBA" id="ARBA00006865"/>
    </source>
</evidence>
<dbReference type="PANTHER" id="PTHR10963">
    <property type="entry name" value="GLYCOSYL HYDROLASE-RELATED"/>
    <property type="match status" value="1"/>
</dbReference>
<gene>
    <name evidence="3" type="ORF">H6A04_04575</name>
</gene>
<evidence type="ECO:0000313" key="3">
    <source>
        <dbReference type="EMBL" id="MBM6874935.1"/>
    </source>
</evidence>
<dbReference type="PROSITE" id="PS51762">
    <property type="entry name" value="GH16_2"/>
    <property type="match status" value="1"/>
</dbReference>
<name>A0ABS2G1P7_FUSMR</name>
<sequence>MLAEADEKARFEFWFTETDEQVKINEVSLEKIGTIDVNRMINLAKFQVQHKYTVTGINENILTSNDIQAIKKLSNGKEFVKTMVLEEDSDYLVKVDGKLADGEKYIVTIQNGKTFELDKNNRECLLKNTGESTKDGKITIKKVGNKQNIKDFRIEKYFGNLVWEEEFNYEGLPKEEDWGYDVGGEGWGNAELQYYTEKNPDNAYVENGKLIITAWNEAYGKNEYTSARLVTRGKKDFKYGRIEVKAKLPKGKGTWPAIWMMPTDSLYGDWPKSGEIDIMEHVGFDQDRIHGTVHTEKYYWKNSNQKSAQIDGDKVSDTFHTYSLEWTPKVIKVYFDNTLYFTYQNENSGKDAWPFDQKFYLILNIAVGGAWGGQQGVDSEVFPQTMEVESIKVYDLGIKGDTK</sequence>
<dbReference type="Proteomes" id="UP000728968">
    <property type="component" value="Unassembled WGS sequence"/>
</dbReference>
<dbReference type="CDD" id="cd08023">
    <property type="entry name" value="GH16_laminarinase_like"/>
    <property type="match status" value="1"/>
</dbReference>
<dbReference type="SUPFAM" id="SSF49899">
    <property type="entry name" value="Concanavalin A-like lectins/glucanases"/>
    <property type="match status" value="1"/>
</dbReference>
<evidence type="ECO:0000259" key="2">
    <source>
        <dbReference type="PROSITE" id="PS51762"/>
    </source>
</evidence>
<reference evidence="3 4" key="1">
    <citation type="journal article" date="2021" name="Sci. Rep.">
        <title>The distribution of antibiotic resistance genes in chicken gut microbiota commensals.</title>
        <authorList>
            <person name="Juricova H."/>
            <person name="Matiasovicova J."/>
            <person name="Kubasova T."/>
            <person name="Cejkova D."/>
            <person name="Rychlik I."/>
        </authorList>
    </citation>
    <scope>NUCLEOTIDE SEQUENCE [LARGE SCALE GENOMIC DNA]</scope>
    <source>
        <strain evidence="3 4">An425</strain>
    </source>
</reference>
<comment type="caution">
    <text evidence="3">The sequence shown here is derived from an EMBL/GenBank/DDBJ whole genome shotgun (WGS) entry which is preliminary data.</text>
</comment>
<feature type="domain" description="GH16" evidence="2">
    <location>
        <begin position="167"/>
        <end position="399"/>
    </location>
</feature>
<proteinExistence type="inferred from homology"/>
<evidence type="ECO:0000313" key="4">
    <source>
        <dbReference type="Proteomes" id="UP000728968"/>
    </source>
</evidence>
<dbReference type="PANTHER" id="PTHR10963:SF55">
    <property type="entry name" value="GLYCOSIDE HYDROLASE FAMILY 16 PROTEIN"/>
    <property type="match status" value="1"/>
</dbReference>
<comment type="similarity">
    <text evidence="1">Belongs to the glycosyl hydrolase 16 family.</text>
</comment>
<keyword evidence="4" id="KW-1185">Reference proteome</keyword>
<organism evidence="3 4">
    <name type="scientific">Fusobacterium mortiferum</name>
    <dbReference type="NCBI Taxonomy" id="850"/>
    <lineage>
        <taxon>Bacteria</taxon>
        <taxon>Fusobacteriati</taxon>
        <taxon>Fusobacteriota</taxon>
        <taxon>Fusobacteriia</taxon>
        <taxon>Fusobacteriales</taxon>
        <taxon>Fusobacteriaceae</taxon>
        <taxon>Fusobacterium</taxon>
    </lineage>
</organism>
<dbReference type="InterPro" id="IPR013320">
    <property type="entry name" value="ConA-like_dom_sf"/>
</dbReference>
<dbReference type="Pfam" id="PF00722">
    <property type="entry name" value="Glyco_hydro_16"/>
    <property type="match status" value="1"/>
</dbReference>
<protein>
    <submittedName>
        <fullName evidence="3">Glycoside hydrolase family 16 protein</fullName>
    </submittedName>
</protein>
<dbReference type="Gene3D" id="2.60.120.200">
    <property type="match status" value="1"/>
</dbReference>
<dbReference type="InterPro" id="IPR000757">
    <property type="entry name" value="Beta-glucanase-like"/>
</dbReference>
<dbReference type="GO" id="GO:0016787">
    <property type="term" value="F:hydrolase activity"/>
    <property type="evidence" value="ECO:0007669"/>
    <property type="project" value="UniProtKB-KW"/>
</dbReference>
<dbReference type="InterPro" id="IPR050546">
    <property type="entry name" value="Glycosyl_Hydrlase_16"/>
</dbReference>
<keyword evidence="3" id="KW-0378">Hydrolase</keyword>
<accession>A0ABS2G1P7</accession>
<dbReference type="EMBL" id="JACJLT010000028">
    <property type="protein sequence ID" value="MBM6874935.1"/>
    <property type="molecule type" value="Genomic_DNA"/>
</dbReference>